<dbReference type="GO" id="GO:0051015">
    <property type="term" value="F:actin filament binding"/>
    <property type="evidence" value="ECO:0007669"/>
    <property type="project" value="TreeGrafter"/>
</dbReference>
<feature type="domain" description="ADF-H" evidence="2">
    <location>
        <begin position="219"/>
        <end position="317"/>
    </location>
</feature>
<reference evidence="4" key="3">
    <citation type="submission" date="2015-06" db="UniProtKB">
        <authorList>
            <consortium name="EnsemblMetazoa"/>
        </authorList>
    </citation>
    <scope>IDENTIFICATION</scope>
</reference>
<dbReference type="GO" id="GO:0030427">
    <property type="term" value="C:site of polarized growth"/>
    <property type="evidence" value="ECO:0007669"/>
    <property type="project" value="TreeGrafter"/>
</dbReference>
<reference evidence="5" key="1">
    <citation type="submission" date="2012-12" db="EMBL/GenBank/DDBJ databases">
        <authorList>
            <person name="Hellsten U."/>
            <person name="Grimwood J."/>
            <person name="Chapman J.A."/>
            <person name="Shapiro H."/>
            <person name="Aerts A."/>
            <person name="Otillar R.P."/>
            <person name="Terry A.Y."/>
            <person name="Boore J.L."/>
            <person name="Simakov O."/>
            <person name="Marletaz F."/>
            <person name="Cho S.-J."/>
            <person name="Edsinger-Gonzales E."/>
            <person name="Havlak P."/>
            <person name="Kuo D.-H."/>
            <person name="Larsson T."/>
            <person name="Lv J."/>
            <person name="Arendt D."/>
            <person name="Savage R."/>
            <person name="Osoegawa K."/>
            <person name="de Jong P."/>
            <person name="Lindberg D.R."/>
            <person name="Seaver E.C."/>
            <person name="Weisblat D.A."/>
            <person name="Putnam N.H."/>
            <person name="Grigoriev I.V."/>
            <person name="Rokhsar D.S."/>
        </authorList>
    </citation>
    <scope>NUCLEOTIDE SEQUENCE</scope>
    <source>
        <strain evidence="5">I ESC-2004</strain>
    </source>
</reference>
<dbReference type="InterPro" id="IPR029006">
    <property type="entry name" value="ADF-H/Gelsolin-like_dom_sf"/>
</dbReference>
<dbReference type="GO" id="GO:0005884">
    <property type="term" value="C:actin filament"/>
    <property type="evidence" value="ECO:0007669"/>
    <property type="project" value="TreeGrafter"/>
</dbReference>
<evidence type="ECO:0000259" key="2">
    <source>
        <dbReference type="PROSITE" id="PS51263"/>
    </source>
</evidence>
<evidence type="ECO:0000313" key="4">
    <source>
        <dbReference type="EnsemblMetazoa" id="CapteP226752"/>
    </source>
</evidence>
<dbReference type="PROSITE" id="PS51263">
    <property type="entry name" value="ADF_H"/>
    <property type="match status" value="2"/>
</dbReference>
<dbReference type="HOGENOM" id="CLU_047469_0_0_1"/>
<dbReference type="OMA" id="QPYHVDI"/>
<dbReference type="GO" id="GO:0030864">
    <property type="term" value="C:cortical actin cytoskeleton"/>
    <property type="evidence" value="ECO:0007669"/>
    <property type="project" value="TreeGrafter"/>
</dbReference>
<keyword evidence="5" id="KW-1185">Reference proteome</keyword>
<dbReference type="OrthoDB" id="20822at2759"/>
<dbReference type="EMBL" id="AMQN01000028">
    <property type="status" value="NOT_ANNOTATED_CDS"/>
    <property type="molecule type" value="Genomic_DNA"/>
</dbReference>
<dbReference type="InterPro" id="IPR002108">
    <property type="entry name" value="ADF-H"/>
</dbReference>
<dbReference type="Proteomes" id="UP000014760">
    <property type="component" value="Unassembled WGS sequence"/>
</dbReference>
<name>N1PBC9_CAPTE</name>
<dbReference type="PANTHER" id="PTHR10829:SF56">
    <property type="entry name" value="ADF-H DOMAIN-CONTAINING PROTEIN"/>
    <property type="match status" value="1"/>
</dbReference>
<gene>
    <name evidence="3" type="ORF">CAPTEDRAFT_226752</name>
</gene>
<dbReference type="EMBL" id="KB291798">
    <property type="protein sequence ID" value="ELU18834.1"/>
    <property type="molecule type" value="Genomic_DNA"/>
</dbReference>
<evidence type="ECO:0000256" key="1">
    <source>
        <dbReference type="SAM" id="MobiDB-lite"/>
    </source>
</evidence>
<dbReference type="EnsemblMetazoa" id="CapteT226752">
    <property type="protein sequence ID" value="CapteP226752"/>
    <property type="gene ID" value="CapteG226752"/>
</dbReference>
<dbReference type="Gene3D" id="3.40.20.10">
    <property type="entry name" value="Severin"/>
    <property type="match status" value="2"/>
</dbReference>
<dbReference type="AlphaFoldDB" id="N1PBC9"/>
<organism evidence="3">
    <name type="scientific">Capitella teleta</name>
    <name type="common">Polychaete worm</name>
    <dbReference type="NCBI Taxonomy" id="283909"/>
    <lineage>
        <taxon>Eukaryota</taxon>
        <taxon>Metazoa</taxon>
        <taxon>Spiralia</taxon>
        <taxon>Lophotrochozoa</taxon>
        <taxon>Annelida</taxon>
        <taxon>Polychaeta</taxon>
        <taxon>Sedentaria</taxon>
        <taxon>Scolecida</taxon>
        <taxon>Capitellidae</taxon>
        <taxon>Capitella</taxon>
    </lineage>
</organism>
<proteinExistence type="predicted"/>
<dbReference type="PANTHER" id="PTHR10829">
    <property type="entry name" value="CORTACTIN AND DREBRIN"/>
    <property type="match status" value="1"/>
</dbReference>
<feature type="region of interest" description="Disordered" evidence="1">
    <location>
        <begin position="188"/>
        <end position="208"/>
    </location>
</feature>
<dbReference type="GO" id="GO:0030833">
    <property type="term" value="P:regulation of actin filament polymerization"/>
    <property type="evidence" value="ECO:0007669"/>
    <property type="project" value="TreeGrafter"/>
</dbReference>
<evidence type="ECO:0000313" key="5">
    <source>
        <dbReference type="Proteomes" id="UP000014760"/>
    </source>
</evidence>
<sequence>MNVVGVNLSNTTLFLRQLTASFCRPVSRVHTDLLKIIQSSRISAMSIDVELQNQEAFADAMTNLRVDGCDPARTAWIILGHVDNSPNRIHLVASDNTEEASIEGWRSQLASDQVMYCLIRLSCKDDLTITTKYIYVHWIGEEVAFAMQGKFGVVHGSVEQHFRPYHLMLETGNTEALLEEEMRLGLEGKGRARETEITDKSASKPETESKRQFVGAYHSIAVDEDLKDAMDEIRPDTSETNWVIGGFAGGDPKKNLELKQKGSGDIATVVKHLDDNEVAYILYRTTDIIDEIETVKFVYVYWVGDLTKPMFKGQVSA</sequence>
<accession>N1PBC9</accession>
<reference evidence="3 5" key="2">
    <citation type="journal article" date="2013" name="Nature">
        <title>Insights into bilaterian evolution from three spiralian genomes.</title>
        <authorList>
            <person name="Simakov O."/>
            <person name="Marletaz F."/>
            <person name="Cho S.J."/>
            <person name="Edsinger-Gonzales E."/>
            <person name="Havlak P."/>
            <person name="Hellsten U."/>
            <person name="Kuo D.H."/>
            <person name="Larsson T."/>
            <person name="Lv J."/>
            <person name="Arendt D."/>
            <person name="Savage R."/>
            <person name="Osoegawa K."/>
            <person name="de Jong P."/>
            <person name="Grimwood J."/>
            <person name="Chapman J.A."/>
            <person name="Shapiro H."/>
            <person name="Aerts A."/>
            <person name="Otillar R.P."/>
            <person name="Terry A.Y."/>
            <person name="Boore J.L."/>
            <person name="Grigoriev I.V."/>
            <person name="Lindberg D.R."/>
            <person name="Seaver E.C."/>
            <person name="Weisblat D.A."/>
            <person name="Putnam N.H."/>
            <person name="Rokhsar D.S."/>
        </authorList>
    </citation>
    <scope>NUCLEOTIDE SEQUENCE</scope>
    <source>
        <strain evidence="3 5">I ESC-2004</strain>
    </source>
</reference>
<feature type="non-terminal residue" evidence="3">
    <location>
        <position position="317"/>
    </location>
</feature>
<evidence type="ECO:0000313" key="3">
    <source>
        <dbReference type="EMBL" id="ELU18834.1"/>
    </source>
</evidence>
<dbReference type="SUPFAM" id="SSF55753">
    <property type="entry name" value="Actin depolymerizing proteins"/>
    <property type="match status" value="2"/>
</dbReference>
<dbReference type="Pfam" id="PF00241">
    <property type="entry name" value="Cofilin_ADF"/>
    <property type="match status" value="2"/>
</dbReference>
<protein>
    <recommendedName>
        <fullName evidence="2">ADF-H domain-containing protein</fullName>
    </recommendedName>
</protein>
<feature type="domain" description="ADF-H" evidence="2">
    <location>
        <begin position="48"/>
        <end position="187"/>
    </location>
</feature>